<dbReference type="InterPro" id="IPR015890">
    <property type="entry name" value="Chorismate_C"/>
</dbReference>
<evidence type="ECO:0000313" key="19">
    <source>
        <dbReference type="Proteomes" id="UP000005019"/>
    </source>
</evidence>
<dbReference type="PANTHER" id="PTHR11236">
    <property type="entry name" value="AMINOBENZOATE/ANTHRANILATE SYNTHASE"/>
    <property type="match status" value="1"/>
</dbReference>
<evidence type="ECO:0000256" key="15">
    <source>
        <dbReference type="RuleBase" id="RU364045"/>
    </source>
</evidence>
<comment type="function">
    <text evidence="13 15">Part of a heterotetrameric complex that catalyzes the two-step biosynthesis of anthranilate, an intermediate in the biosynthesis of L-tryptophan. In the first step, the glutamine-binding beta subunit (TrpG) of anthranilate synthase (AS) provides the glutamine amidotransferase activity which generates ammonia as a substrate that, along with chorismate, is used in the second step, catalyzed by the large alpha subunit of AS (TrpE) to produce anthranilate. In the absence of TrpG, TrpE can synthesize anthranilate directly from chorismate and high concentrations of ammonia.</text>
</comment>
<evidence type="ECO:0000256" key="6">
    <source>
        <dbReference type="ARBA" id="ARBA00020653"/>
    </source>
</evidence>
<comment type="cofactor">
    <cofactor evidence="1 15">
        <name>Mg(2+)</name>
        <dbReference type="ChEBI" id="CHEBI:18420"/>
    </cofactor>
</comment>
<gene>
    <name evidence="15" type="primary">trpE</name>
    <name evidence="18" type="ORF">METUNv1_02588</name>
</gene>
<comment type="caution">
    <text evidence="18">The sequence shown here is derived from an EMBL/GenBank/DDBJ whole genome shotgun (WGS) entry which is preliminary data.</text>
</comment>
<dbReference type="PRINTS" id="PR00095">
    <property type="entry name" value="ANTSNTHASEI"/>
</dbReference>
<dbReference type="GO" id="GO:0004049">
    <property type="term" value="F:anthranilate synthase activity"/>
    <property type="evidence" value="ECO:0007669"/>
    <property type="project" value="UniProtKB-EC"/>
</dbReference>
<evidence type="ECO:0000256" key="1">
    <source>
        <dbReference type="ARBA" id="ARBA00001946"/>
    </source>
</evidence>
<evidence type="ECO:0000256" key="12">
    <source>
        <dbReference type="ARBA" id="ARBA00023239"/>
    </source>
</evidence>
<dbReference type="RefSeq" id="WP_008062309.1">
    <property type="nucleotide sequence ID" value="NZ_AFHG01000052.1"/>
</dbReference>
<feature type="domain" description="Anthranilate synthase component I N-terminal" evidence="17">
    <location>
        <begin position="26"/>
        <end position="169"/>
    </location>
</feature>
<keyword evidence="7 15" id="KW-0028">Amino-acid biosynthesis</keyword>
<reference evidence="18 19" key="1">
    <citation type="journal article" date="2011" name="J. Bacteriol.">
        <title>Genome sequence of Methyloversatilis universalis FAM5T, a methylotrophic representative of the order Rhodocyclales.</title>
        <authorList>
            <person name="Kittichotirat W."/>
            <person name="Good N.M."/>
            <person name="Hall R."/>
            <person name="Bringel F."/>
            <person name="Lajus A."/>
            <person name="Medigue C."/>
            <person name="Smalley N.E."/>
            <person name="Beck D."/>
            <person name="Bumgarner R."/>
            <person name="Vuilleumier S."/>
            <person name="Kalyuzhnaya M.G."/>
        </authorList>
    </citation>
    <scope>NUCLEOTIDE SEQUENCE [LARGE SCALE GENOMIC DNA]</scope>
    <source>
        <strain evidence="19">ATCC BAA-1314 / JCM 13912 / FAM5</strain>
    </source>
</reference>
<name>F5RE70_METUF</name>
<organism evidence="18 19">
    <name type="scientific">Methyloversatilis universalis (strain ATCC BAA-1314 / DSM 25237 / JCM 13912 / CCUG 52030 / FAM5)</name>
    <dbReference type="NCBI Taxonomy" id="1000565"/>
    <lineage>
        <taxon>Bacteria</taxon>
        <taxon>Pseudomonadati</taxon>
        <taxon>Pseudomonadota</taxon>
        <taxon>Betaproteobacteria</taxon>
        <taxon>Nitrosomonadales</taxon>
        <taxon>Sterolibacteriaceae</taxon>
        <taxon>Methyloversatilis</taxon>
    </lineage>
</organism>
<dbReference type="EMBL" id="AFHG01000052">
    <property type="protein sequence ID" value="EGK71201.1"/>
    <property type="molecule type" value="Genomic_DNA"/>
</dbReference>
<evidence type="ECO:0000256" key="8">
    <source>
        <dbReference type="ARBA" id="ARBA00022723"/>
    </source>
</evidence>
<proteinExistence type="inferred from homology"/>
<protein>
    <recommendedName>
        <fullName evidence="6 15">Anthranilate synthase component 1</fullName>
        <ecNumber evidence="5 15">4.1.3.27</ecNumber>
    </recommendedName>
</protein>
<dbReference type="EC" id="4.1.3.27" evidence="5 15"/>
<dbReference type="eggNOG" id="COG0147">
    <property type="taxonomic scope" value="Bacteria"/>
</dbReference>
<dbReference type="OrthoDB" id="9803598at2"/>
<evidence type="ECO:0000256" key="2">
    <source>
        <dbReference type="ARBA" id="ARBA00004873"/>
    </source>
</evidence>
<dbReference type="Proteomes" id="UP000005019">
    <property type="component" value="Unassembled WGS sequence"/>
</dbReference>
<keyword evidence="19" id="KW-1185">Reference proteome</keyword>
<dbReference type="GO" id="GO:0000162">
    <property type="term" value="P:L-tryptophan biosynthetic process"/>
    <property type="evidence" value="ECO:0007669"/>
    <property type="project" value="UniProtKB-UniPathway"/>
</dbReference>
<evidence type="ECO:0000256" key="5">
    <source>
        <dbReference type="ARBA" id="ARBA00012266"/>
    </source>
</evidence>
<comment type="subunit">
    <text evidence="4 15">Heterotetramer consisting of two non-identical subunits: a beta subunit (TrpG) and a large alpha subunit (TrpE).</text>
</comment>
<evidence type="ECO:0000256" key="10">
    <source>
        <dbReference type="ARBA" id="ARBA00022842"/>
    </source>
</evidence>
<keyword evidence="9 15" id="KW-0822">Tryptophan biosynthesis</keyword>
<evidence type="ECO:0000313" key="18">
    <source>
        <dbReference type="EMBL" id="EGK71201.1"/>
    </source>
</evidence>
<evidence type="ECO:0000256" key="3">
    <source>
        <dbReference type="ARBA" id="ARBA00009562"/>
    </source>
</evidence>
<dbReference type="SUPFAM" id="SSF56322">
    <property type="entry name" value="ADC synthase"/>
    <property type="match status" value="1"/>
</dbReference>
<accession>F5RE70</accession>
<dbReference type="NCBIfam" id="TIGR00564">
    <property type="entry name" value="trpE_most"/>
    <property type="match status" value="1"/>
</dbReference>
<feature type="domain" description="Chorismate-utilising enzyme C-terminal" evidence="16">
    <location>
        <begin position="220"/>
        <end position="472"/>
    </location>
</feature>
<evidence type="ECO:0000256" key="11">
    <source>
        <dbReference type="ARBA" id="ARBA00023141"/>
    </source>
</evidence>
<dbReference type="InterPro" id="IPR019999">
    <property type="entry name" value="Anth_synth_I-like"/>
</dbReference>
<comment type="catalytic activity">
    <reaction evidence="14 15">
        <text>chorismate + L-glutamine = anthranilate + pyruvate + L-glutamate + H(+)</text>
        <dbReference type="Rhea" id="RHEA:21732"/>
        <dbReference type="ChEBI" id="CHEBI:15361"/>
        <dbReference type="ChEBI" id="CHEBI:15378"/>
        <dbReference type="ChEBI" id="CHEBI:16567"/>
        <dbReference type="ChEBI" id="CHEBI:29748"/>
        <dbReference type="ChEBI" id="CHEBI:29985"/>
        <dbReference type="ChEBI" id="CHEBI:58359"/>
        <dbReference type="EC" id="4.1.3.27"/>
    </reaction>
</comment>
<comment type="pathway">
    <text evidence="2 15">Amino-acid biosynthesis; L-tryptophan biosynthesis; L-tryptophan from chorismate: step 1/5.</text>
</comment>
<evidence type="ECO:0000256" key="9">
    <source>
        <dbReference type="ARBA" id="ARBA00022822"/>
    </source>
</evidence>
<keyword evidence="10 15" id="KW-0460">Magnesium</keyword>
<dbReference type="PANTHER" id="PTHR11236:SF48">
    <property type="entry name" value="ISOCHORISMATE SYNTHASE MENF"/>
    <property type="match status" value="1"/>
</dbReference>
<dbReference type="AlphaFoldDB" id="F5RE70"/>
<sequence>MNQDQFEALARAGYNRIPVSRQALADLDTPLSAYLKLADAPYSYLLESVQGGERWGRYSILGLPAQTRIVVRRERIEVLRDDAVIETAESSDPLAFVQAFLGRYRVPDLPGLPRFSGGLVGYFGYDVVRYVERRLAAGWNKADPLGVPDIHLLLSDELAVFDNLSGRLTFIVYADPAQPGALQAAEARLDALSAQLKAPLEAPDTPRGPSVPAESGFGHDAYCAAVEKAKTYIFDGDIMQVVPSQRMSKPLATTPMAVYRALRALNPSPYMYFFNLGDTHIVGASPEILARLEGDKVTVRPIAGTRKRGANAEEDRALAEDLLSDEKERAEHIMLVDLGRNDLGRVATIGSVEVTDRMVVEKYSHVMHIVSNVEGVLKPGLTAMDVLRATFPAGTVSGAPKVRAMEIIDELEPVKRGIYSGAVGYLGFNGGMDVAIALRTAVIKDGLLHAQAGGGVVMDSTPEGEWQETLNKARAVLRAAELAEAGLEAGTAGQGK</sequence>
<evidence type="ECO:0000256" key="7">
    <source>
        <dbReference type="ARBA" id="ARBA00022605"/>
    </source>
</evidence>
<dbReference type="GO" id="GO:0046872">
    <property type="term" value="F:metal ion binding"/>
    <property type="evidence" value="ECO:0007669"/>
    <property type="project" value="UniProtKB-KW"/>
</dbReference>
<dbReference type="STRING" id="1000565.METUNv1_02588"/>
<dbReference type="Pfam" id="PF00425">
    <property type="entry name" value="Chorismate_bind"/>
    <property type="match status" value="1"/>
</dbReference>
<keyword evidence="8 15" id="KW-0479">Metal-binding</keyword>
<keyword evidence="11 15" id="KW-0057">Aromatic amino acid biosynthesis</keyword>
<dbReference type="InterPro" id="IPR006805">
    <property type="entry name" value="Anth_synth_I_N"/>
</dbReference>
<evidence type="ECO:0000256" key="14">
    <source>
        <dbReference type="ARBA" id="ARBA00047683"/>
    </source>
</evidence>
<keyword evidence="12 15" id="KW-0456">Lyase</keyword>
<dbReference type="Gene3D" id="3.60.120.10">
    <property type="entry name" value="Anthranilate synthase"/>
    <property type="match status" value="1"/>
</dbReference>
<evidence type="ECO:0000259" key="17">
    <source>
        <dbReference type="Pfam" id="PF04715"/>
    </source>
</evidence>
<dbReference type="UniPathway" id="UPA00035">
    <property type="reaction ID" value="UER00040"/>
</dbReference>
<comment type="similarity">
    <text evidence="3 15">Belongs to the anthranilate synthase component I family.</text>
</comment>
<evidence type="ECO:0000256" key="4">
    <source>
        <dbReference type="ARBA" id="ARBA00011575"/>
    </source>
</evidence>
<dbReference type="Pfam" id="PF04715">
    <property type="entry name" value="Anth_synt_I_N"/>
    <property type="match status" value="1"/>
</dbReference>
<dbReference type="InterPro" id="IPR005801">
    <property type="entry name" value="ADC_synthase"/>
</dbReference>
<evidence type="ECO:0000259" key="16">
    <source>
        <dbReference type="Pfam" id="PF00425"/>
    </source>
</evidence>
<evidence type="ECO:0000256" key="13">
    <source>
        <dbReference type="ARBA" id="ARBA00025634"/>
    </source>
</evidence>
<dbReference type="InterPro" id="IPR005256">
    <property type="entry name" value="Anth_synth_I_PabB"/>
</dbReference>